<accession>A0ABV4B9L7</accession>
<dbReference type="RefSeq" id="WP_369665221.1">
    <property type="nucleotide sequence ID" value="NZ_JBDKXB010000001.1"/>
</dbReference>
<dbReference type="Proteomes" id="UP001564408">
    <property type="component" value="Unassembled WGS sequence"/>
</dbReference>
<evidence type="ECO:0000313" key="1">
    <source>
        <dbReference type="EMBL" id="MEY6430837.1"/>
    </source>
</evidence>
<evidence type="ECO:0000313" key="2">
    <source>
        <dbReference type="Proteomes" id="UP001564408"/>
    </source>
</evidence>
<organism evidence="1 2">
    <name type="scientific">Thioalkalicoccus limnaeus</name>
    <dbReference type="NCBI Taxonomy" id="120681"/>
    <lineage>
        <taxon>Bacteria</taxon>
        <taxon>Pseudomonadati</taxon>
        <taxon>Pseudomonadota</taxon>
        <taxon>Gammaproteobacteria</taxon>
        <taxon>Chromatiales</taxon>
        <taxon>Chromatiaceae</taxon>
        <taxon>Thioalkalicoccus</taxon>
    </lineage>
</organism>
<gene>
    <name evidence="1" type="ORF">ABC977_00260</name>
</gene>
<proteinExistence type="predicted"/>
<protein>
    <submittedName>
        <fullName evidence="1">Uncharacterized protein</fullName>
    </submittedName>
</protein>
<reference evidence="1 2" key="1">
    <citation type="submission" date="2024-05" db="EMBL/GenBank/DDBJ databases">
        <title>Genome Sequence and Characterization of the New Strain Purple Sulfur Bacterium of Genus Thioalkalicoccus.</title>
        <authorList>
            <person name="Bryantseva I.A."/>
            <person name="Kyndt J.A."/>
            <person name="Imhoff J.F."/>
        </authorList>
    </citation>
    <scope>NUCLEOTIDE SEQUENCE [LARGE SCALE GENOMIC DNA]</scope>
    <source>
        <strain evidence="1 2">Um2</strain>
    </source>
</reference>
<dbReference type="EMBL" id="JBDKXB010000001">
    <property type="protein sequence ID" value="MEY6430837.1"/>
    <property type="molecule type" value="Genomic_DNA"/>
</dbReference>
<name>A0ABV4B9L7_9GAMM</name>
<comment type="caution">
    <text evidence="1">The sequence shown here is derived from an EMBL/GenBank/DDBJ whole genome shotgun (WGS) entry which is preliminary data.</text>
</comment>
<keyword evidence="2" id="KW-1185">Reference proteome</keyword>
<sequence>MDKRHEVILQPFSEQAGNFWAEFPCPHCNETVRATSKVQRDLSCGGAGHRCNKCETYFALFRCPSCGQVAGFDDKEWETLSSPDGAECPNCKALLYRRKETWRPTLMSIVSYRPSLSPWTVSDIEQQYLLRVKRKCAPEDQKRIAARHHAVGVRMKSAKQSMEFLLKETWYSPVSFSNSPNHRPEDKIRTPFDHDFHDRTLGFINNLRSALDMLAQEITSIYLSNYRESEIELRTFAEKLSLNPNSIAPAVDAFKATDRFNYLNKLRNVLQHRRLPLTVTSGEFETKSLDAIRPVQVRSVASIQLPANPYDEPDDLPSLSGVDLFYFIKRTYADVEAHILNVYEKIEP</sequence>